<evidence type="ECO:0000313" key="11">
    <source>
        <dbReference type="EMBL" id="GAA3720099.1"/>
    </source>
</evidence>
<keyword evidence="6 7" id="KW-0961">Cell wall biogenesis/degradation</keyword>
<evidence type="ECO:0000256" key="8">
    <source>
        <dbReference type="SAM" id="MobiDB-lite"/>
    </source>
</evidence>
<keyword evidence="5" id="KW-0012">Acyltransferase</keyword>
<evidence type="ECO:0000256" key="9">
    <source>
        <dbReference type="SAM" id="SignalP"/>
    </source>
</evidence>
<comment type="pathway">
    <text evidence="1 7">Cell wall biogenesis; peptidoglycan biosynthesis.</text>
</comment>
<dbReference type="InterPro" id="IPR050979">
    <property type="entry name" value="LD-transpeptidase"/>
</dbReference>
<dbReference type="Gene3D" id="2.40.440.10">
    <property type="entry name" value="L,D-transpeptidase catalytic domain-like"/>
    <property type="match status" value="1"/>
</dbReference>
<comment type="caution">
    <text evidence="11">The sequence shown here is derived from an EMBL/GenBank/DDBJ whole genome shotgun (WGS) entry which is preliminary data.</text>
</comment>
<evidence type="ECO:0000313" key="12">
    <source>
        <dbReference type="Proteomes" id="UP001499884"/>
    </source>
</evidence>
<keyword evidence="3 7" id="KW-0133">Cell shape</keyword>
<feature type="domain" description="L,D-TPase catalytic" evidence="10">
    <location>
        <begin position="248"/>
        <end position="379"/>
    </location>
</feature>
<sequence length="408" mass="43162">MRQLSQRAAARAAALALAAAALLTGTVGCDGGPAGTAGKDGAPRAASADSIRVTPRDGAKGVGRGDRISVTVPEGRLERVAVRQIEAADPVDLPGRLSGDGRTWTPLPGAHPALAAKYGVDAVTVDDGGRRAARHTTFTTEVPAHRFIGYFTPENRATVGTGMIVSIDFNRPVRDRAAVQRAITVTARPAVEVAGHWFGDRRLDFRPEHYWRPGTGVTVAMNLRDVQAAPGVYGIQHKTVGFTVGRSQVSTVDAAAHTMRVRGEDGRLLATLPVTAGAPNRTTYNGKMVVSEMYDVTRMNGSTVGFGGEYDIKDVPHAVRLTTSGTFLHGNYWAPAETFGSRNTSHGCVGLRDVKGGSSSTPAGWFFDRTLIGDVVEVVNSADRTVAPDNGLSGWNLDWPAWKQGSAI</sequence>
<dbReference type="InterPro" id="IPR038063">
    <property type="entry name" value="Transpep_catalytic_dom"/>
</dbReference>
<evidence type="ECO:0000256" key="2">
    <source>
        <dbReference type="ARBA" id="ARBA00022679"/>
    </source>
</evidence>
<dbReference type="Gene3D" id="2.60.40.3780">
    <property type="match status" value="1"/>
</dbReference>
<dbReference type="InterPro" id="IPR041280">
    <property type="entry name" value="Big_10"/>
</dbReference>
<dbReference type="EMBL" id="BAABEP010000007">
    <property type="protein sequence ID" value="GAA3720099.1"/>
    <property type="molecule type" value="Genomic_DNA"/>
</dbReference>
<keyword evidence="12" id="KW-1185">Reference proteome</keyword>
<dbReference type="Pfam" id="PF03734">
    <property type="entry name" value="YkuD"/>
    <property type="match status" value="1"/>
</dbReference>
<organism evidence="11 12">
    <name type="scientific">Streptomyces tremellae</name>
    <dbReference type="NCBI Taxonomy" id="1124239"/>
    <lineage>
        <taxon>Bacteria</taxon>
        <taxon>Bacillati</taxon>
        <taxon>Actinomycetota</taxon>
        <taxon>Actinomycetes</taxon>
        <taxon>Kitasatosporales</taxon>
        <taxon>Streptomycetaceae</taxon>
        <taxon>Streptomyces</taxon>
    </lineage>
</organism>
<feature type="region of interest" description="Disordered" evidence="8">
    <location>
        <begin position="35"/>
        <end position="66"/>
    </location>
</feature>
<feature type="chain" id="PRO_5046460459" evidence="9">
    <location>
        <begin position="30"/>
        <end position="408"/>
    </location>
</feature>
<accession>A0ABP7EJM4</accession>
<protein>
    <submittedName>
        <fullName evidence="11">Ig-like domain-containing protein</fullName>
    </submittedName>
</protein>
<name>A0ABP7EJM4_9ACTN</name>
<dbReference type="InterPro" id="IPR005490">
    <property type="entry name" value="LD_TPept_cat_dom"/>
</dbReference>
<keyword evidence="4 7" id="KW-0573">Peptidoglycan synthesis</keyword>
<dbReference type="Pfam" id="PF17964">
    <property type="entry name" value="Big_10"/>
    <property type="match status" value="1"/>
</dbReference>
<dbReference type="PROSITE" id="PS51257">
    <property type="entry name" value="PROKAR_LIPOPROTEIN"/>
    <property type="match status" value="1"/>
</dbReference>
<evidence type="ECO:0000256" key="7">
    <source>
        <dbReference type="PROSITE-ProRule" id="PRU01373"/>
    </source>
</evidence>
<dbReference type="PANTHER" id="PTHR30582:SF2">
    <property type="entry name" value="L,D-TRANSPEPTIDASE YCIB-RELATED"/>
    <property type="match status" value="1"/>
</dbReference>
<feature type="active site" description="Nucleophile" evidence="7">
    <location>
        <position position="348"/>
    </location>
</feature>
<evidence type="ECO:0000256" key="3">
    <source>
        <dbReference type="ARBA" id="ARBA00022960"/>
    </source>
</evidence>
<dbReference type="CDD" id="cd13432">
    <property type="entry name" value="LDT_IgD_like_2"/>
    <property type="match status" value="1"/>
</dbReference>
<evidence type="ECO:0000256" key="5">
    <source>
        <dbReference type="ARBA" id="ARBA00023315"/>
    </source>
</evidence>
<reference evidence="12" key="1">
    <citation type="journal article" date="2019" name="Int. J. Syst. Evol. Microbiol.">
        <title>The Global Catalogue of Microorganisms (GCM) 10K type strain sequencing project: providing services to taxonomists for standard genome sequencing and annotation.</title>
        <authorList>
            <consortium name="The Broad Institute Genomics Platform"/>
            <consortium name="The Broad Institute Genome Sequencing Center for Infectious Disease"/>
            <person name="Wu L."/>
            <person name="Ma J."/>
        </authorList>
    </citation>
    <scope>NUCLEOTIDE SEQUENCE [LARGE SCALE GENOMIC DNA]</scope>
    <source>
        <strain evidence="12">JCM 30846</strain>
    </source>
</reference>
<dbReference type="Proteomes" id="UP001499884">
    <property type="component" value="Unassembled WGS sequence"/>
</dbReference>
<keyword evidence="2" id="KW-0808">Transferase</keyword>
<feature type="signal peptide" evidence="9">
    <location>
        <begin position="1"/>
        <end position="29"/>
    </location>
</feature>
<gene>
    <name evidence="11" type="ORF">GCM10023082_16880</name>
</gene>
<evidence type="ECO:0000256" key="4">
    <source>
        <dbReference type="ARBA" id="ARBA00022984"/>
    </source>
</evidence>
<dbReference type="SUPFAM" id="SSF141523">
    <property type="entry name" value="L,D-transpeptidase catalytic domain-like"/>
    <property type="match status" value="1"/>
</dbReference>
<dbReference type="CDD" id="cd16913">
    <property type="entry name" value="YkuD_like"/>
    <property type="match status" value="1"/>
</dbReference>
<proteinExistence type="predicted"/>
<dbReference type="Gene3D" id="2.60.40.3710">
    <property type="match status" value="1"/>
</dbReference>
<dbReference type="PANTHER" id="PTHR30582">
    <property type="entry name" value="L,D-TRANSPEPTIDASE"/>
    <property type="match status" value="1"/>
</dbReference>
<feature type="active site" description="Proton donor/acceptor" evidence="7">
    <location>
        <position position="329"/>
    </location>
</feature>
<dbReference type="RefSeq" id="WP_345643326.1">
    <property type="nucleotide sequence ID" value="NZ_BAABEP010000007.1"/>
</dbReference>
<evidence type="ECO:0000259" key="10">
    <source>
        <dbReference type="PROSITE" id="PS52029"/>
    </source>
</evidence>
<evidence type="ECO:0000256" key="1">
    <source>
        <dbReference type="ARBA" id="ARBA00004752"/>
    </source>
</evidence>
<keyword evidence="9" id="KW-0732">Signal</keyword>
<evidence type="ECO:0000256" key="6">
    <source>
        <dbReference type="ARBA" id="ARBA00023316"/>
    </source>
</evidence>
<dbReference type="PROSITE" id="PS52029">
    <property type="entry name" value="LD_TPASE"/>
    <property type="match status" value="1"/>
</dbReference>
<feature type="compositionally biased region" description="Basic and acidic residues" evidence="8">
    <location>
        <begin position="54"/>
        <end position="66"/>
    </location>
</feature>